<gene>
    <name evidence="2" type="ORF">FF36_03579</name>
</gene>
<dbReference type="PATRIC" id="fig|1502723.3.peg.3028"/>
<evidence type="ECO:0000313" key="2">
    <source>
        <dbReference type="EMBL" id="KJE22147.1"/>
    </source>
</evidence>
<keyword evidence="1" id="KW-0472">Membrane</keyword>
<feature type="transmembrane region" description="Helical" evidence="1">
    <location>
        <begin position="96"/>
        <end position="118"/>
    </location>
</feature>
<name>A0A0D8BFD4_9ACTN</name>
<evidence type="ECO:0000313" key="3">
    <source>
        <dbReference type="Proteomes" id="UP000032545"/>
    </source>
</evidence>
<reference evidence="2 3" key="2">
    <citation type="journal article" date="2016" name="Genome Announc.">
        <title>Permanent Draft Genome Sequences for Two Variants of Frankia sp. Strain CpI1, the First Frankia Strain Isolated from Root Nodules of Comptonia peregrina.</title>
        <authorList>
            <person name="Oshone R."/>
            <person name="Hurst S.G.IV."/>
            <person name="Abebe-Akele F."/>
            <person name="Simpson S."/>
            <person name="Morris K."/>
            <person name="Thomas W.K."/>
            <person name="Tisa L.S."/>
        </authorList>
    </citation>
    <scope>NUCLEOTIDE SEQUENCE [LARGE SCALE GENOMIC DNA]</scope>
    <source>
        <strain evidence="3">CpI1-S</strain>
    </source>
</reference>
<evidence type="ECO:0000256" key="1">
    <source>
        <dbReference type="SAM" id="Phobius"/>
    </source>
</evidence>
<organism evidence="2 3">
    <name type="scientific">Frankia torreyi</name>
    <dbReference type="NCBI Taxonomy" id="1856"/>
    <lineage>
        <taxon>Bacteria</taxon>
        <taxon>Bacillati</taxon>
        <taxon>Actinomycetota</taxon>
        <taxon>Actinomycetes</taxon>
        <taxon>Frankiales</taxon>
        <taxon>Frankiaceae</taxon>
        <taxon>Frankia</taxon>
    </lineage>
</organism>
<dbReference type="RefSeq" id="WP_044886154.1">
    <property type="nucleotide sequence ID" value="NZ_JYFN01000027.1"/>
</dbReference>
<comment type="caution">
    <text evidence="2">The sequence shown here is derived from an EMBL/GenBank/DDBJ whole genome shotgun (WGS) entry which is preliminary data.</text>
</comment>
<reference evidence="3" key="1">
    <citation type="submission" date="2015-02" db="EMBL/GenBank/DDBJ databases">
        <title>Draft Genome of Frankia sp. CpI1-S.</title>
        <authorList>
            <person name="Oshone R.T."/>
            <person name="Ngom M."/>
            <person name="Ghodhbane-Gtari F."/>
            <person name="Gtari M."/>
            <person name="Morris K."/>
            <person name="Thomas K."/>
            <person name="Sen A."/>
            <person name="Tisa L.S."/>
        </authorList>
    </citation>
    <scope>NUCLEOTIDE SEQUENCE [LARGE SCALE GENOMIC DNA]</scope>
    <source>
        <strain evidence="3">CpI1-S</strain>
    </source>
</reference>
<proteinExistence type="predicted"/>
<sequence length="127" mass="13908">MTQYGGTVSGFAPRVEGPVIRKRSTIVWSFRIERPGQRRIAVEMRAKYYSGGSINNGDTVELTGSQRRNGVVRVTEVKNLTAGTMVRAHQYNALPIILNIIALMIFIAIVAIFGAFFLSNSSGFASP</sequence>
<dbReference type="AlphaFoldDB" id="A0A0D8BFD4"/>
<accession>A0A0D8BFD4</accession>
<dbReference type="Proteomes" id="UP000032545">
    <property type="component" value="Unassembled WGS sequence"/>
</dbReference>
<keyword evidence="3" id="KW-1185">Reference proteome</keyword>
<dbReference type="EMBL" id="JYFN01000027">
    <property type="protein sequence ID" value="KJE22147.1"/>
    <property type="molecule type" value="Genomic_DNA"/>
</dbReference>
<protein>
    <recommendedName>
        <fullName evidence="4">DUF3592 domain-containing protein</fullName>
    </recommendedName>
</protein>
<keyword evidence="1" id="KW-0812">Transmembrane</keyword>
<evidence type="ECO:0008006" key="4">
    <source>
        <dbReference type="Google" id="ProtNLM"/>
    </source>
</evidence>
<keyword evidence="1" id="KW-1133">Transmembrane helix</keyword>